<dbReference type="PANTHER" id="PTHR43369:SF2">
    <property type="entry name" value="PHOSPHORIBOSYLGLYCINAMIDE FORMYLTRANSFERASE"/>
    <property type="match status" value="1"/>
</dbReference>
<dbReference type="GO" id="GO:0005829">
    <property type="term" value="C:cytosol"/>
    <property type="evidence" value="ECO:0007669"/>
    <property type="project" value="TreeGrafter"/>
</dbReference>
<comment type="catalytic activity">
    <reaction evidence="4">
        <text>N(1)-(5-phospho-beta-D-ribosyl)glycinamide + (6R)-10-formyltetrahydrofolate = N(2)-formyl-N(1)-(5-phospho-beta-D-ribosyl)glycinamide + (6S)-5,6,7,8-tetrahydrofolate + H(+)</text>
        <dbReference type="Rhea" id="RHEA:15053"/>
        <dbReference type="ChEBI" id="CHEBI:15378"/>
        <dbReference type="ChEBI" id="CHEBI:57453"/>
        <dbReference type="ChEBI" id="CHEBI:143788"/>
        <dbReference type="ChEBI" id="CHEBI:147286"/>
        <dbReference type="ChEBI" id="CHEBI:195366"/>
        <dbReference type="EC" id="2.1.2.2"/>
    </reaction>
</comment>
<evidence type="ECO:0000256" key="3">
    <source>
        <dbReference type="ARBA" id="ARBA00022755"/>
    </source>
</evidence>
<dbReference type="EMBL" id="FXAR01000007">
    <property type="protein sequence ID" value="SMG32904.1"/>
    <property type="molecule type" value="Genomic_DNA"/>
</dbReference>
<proteinExistence type="inferred from homology"/>
<feature type="site" description="Raises pKa of active site His" evidence="4">
    <location>
        <position position="145"/>
    </location>
</feature>
<feature type="binding site" evidence="4">
    <location>
        <position position="107"/>
    </location>
    <ligand>
        <name>(6R)-10-formyltetrahydrofolate</name>
        <dbReference type="ChEBI" id="CHEBI:195366"/>
    </ligand>
</feature>
<dbReference type="PANTHER" id="PTHR43369">
    <property type="entry name" value="PHOSPHORIBOSYLGLYCINAMIDE FORMYLTRANSFERASE"/>
    <property type="match status" value="1"/>
</dbReference>
<comment type="function">
    <text evidence="4">Catalyzes the transfer of a formyl group from 10-formyltetrahydrofolate to 5-phospho-ribosyl-glycinamide (GAR), producing 5-phospho-ribosyl-N-formylglycinamide (FGAR) and tetrahydrofolate.</text>
</comment>
<comment type="similarity">
    <text evidence="4">Belongs to the GART family.</text>
</comment>
<dbReference type="Proteomes" id="UP000193309">
    <property type="component" value="Unassembled WGS sequence"/>
</dbReference>
<accession>A0A1X7JWT0</accession>
<comment type="caution">
    <text evidence="4">Lacks conserved residue(s) required for the propagation of feature annotation.</text>
</comment>
<dbReference type="InterPro" id="IPR004607">
    <property type="entry name" value="GART"/>
</dbReference>
<dbReference type="InterPro" id="IPR036477">
    <property type="entry name" value="Formyl_transf_N_sf"/>
</dbReference>
<feature type="domain" description="Formyl transferase N-terminal" evidence="5">
    <location>
        <begin position="9"/>
        <end position="182"/>
    </location>
</feature>
<dbReference type="EC" id="2.1.2.2" evidence="4"/>
<dbReference type="STRING" id="1610489.SAMN06295981_2025"/>
<feature type="binding site" evidence="4">
    <location>
        <position position="65"/>
    </location>
    <ligand>
        <name>(6R)-10-formyltetrahydrofolate</name>
        <dbReference type="ChEBI" id="CHEBI:195366"/>
    </ligand>
</feature>
<feature type="active site" description="Proton donor" evidence="4">
    <location>
        <position position="109"/>
    </location>
</feature>
<dbReference type="CDD" id="cd08645">
    <property type="entry name" value="FMT_core_GART"/>
    <property type="match status" value="1"/>
</dbReference>
<name>A0A1X7JWT0_9CORY</name>
<keyword evidence="3 4" id="KW-0658">Purine biosynthesis</keyword>
<evidence type="ECO:0000259" key="5">
    <source>
        <dbReference type="Pfam" id="PF00551"/>
    </source>
</evidence>
<evidence type="ECO:0000256" key="2">
    <source>
        <dbReference type="ARBA" id="ARBA00022679"/>
    </source>
</evidence>
<dbReference type="SUPFAM" id="SSF53328">
    <property type="entry name" value="Formyltransferase"/>
    <property type="match status" value="1"/>
</dbReference>
<protein>
    <recommendedName>
        <fullName evidence="4">Phosphoribosylglycinamide formyltransferase</fullName>
        <ecNumber evidence="4">2.1.2.2</ecNumber>
    </recommendedName>
    <alternativeName>
        <fullName evidence="4">5'-phosphoribosylglycinamide transformylase</fullName>
    </alternativeName>
    <alternativeName>
        <fullName evidence="4">GAR transformylase</fullName>
        <shortName evidence="4">GART</shortName>
    </alternativeName>
</protein>
<dbReference type="Pfam" id="PF00551">
    <property type="entry name" value="Formyl_trans_N"/>
    <property type="match status" value="1"/>
</dbReference>
<evidence type="ECO:0000256" key="4">
    <source>
        <dbReference type="HAMAP-Rule" id="MF_01930"/>
    </source>
</evidence>
<evidence type="ECO:0000313" key="6">
    <source>
        <dbReference type="EMBL" id="SMG32904.1"/>
    </source>
</evidence>
<dbReference type="UniPathway" id="UPA00074">
    <property type="reaction ID" value="UER00126"/>
</dbReference>
<dbReference type="GO" id="GO:0006189">
    <property type="term" value="P:'de novo' IMP biosynthetic process"/>
    <property type="evidence" value="ECO:0007669"/>
    <property type="project" value="UniProtKB-UniRule"/>
</dbReference>
<dbReference type="InterPro" id="IPR002376">
    <property type="entry name" value="Formyl_transf_N"/>
</dbReference>
<dbReference type="GO" id="GO:0004644">
    <property type="term" value="F:phosphoribosylglycinamide formyltransferase activity"/>
    <property type="evidence" value="ECO:0007669"/>
    <property type="project" value="UniProtKB-UniRule"/>
</dbReference>
<dbReference type="NCBIfam" id="TIGR00639">
    <property type="entry name" value="PurN"/>
    <property type="match status" value="1"/>
</dbReference>
<dbReference type="Gene3D" id="3.40.50.170">
    <property type="entry name" value="Formyl transferase, N-terminal domain"/>
    <property type="match status" value="1"/>
</dbReference>
<dbReference type="AlphaFoldDB" id="A0A1X7JWT0"/>
<organism evidence="6 7">
    <name type="scientific">Corynebacterium pollutisoli</name>
    <dbReference type="NCBI Taxonomy" id="1610489"/>
    <lineage>
        <taxon>Bacteria</taxon>
        <taxon>Bacillati</taxon>
        <taxon>Actinomycetota</taxon>
        <taxon>Actinomycetes</taxon>
        <taxon>Mycobacteriales</taxon>
        <taxon>Corynebacteriaceae</taxon>
        <taxon>Corynebacterium</taxon>
    </lineage>
</organism>
<dbReference type="HAMAP" id="MF_01930">
    <property type="entry name" value="PurN"/>
    <property type="match status" value="1"/>
</dbReference>
<keyword evidence="7" id="KW-1185">Reference proteome</keyword>
<evidence type="ECO:0000313" key="7">
    <source>
        <dbReference type="Proteomes" id="UP000193309"/>
    </source>
</evidence>
<feature type="binding site" evidence="4">
    <location>
        <begin position="90"/>
        <end position="93"/>
    </location>
    <ligand>
        <name>(6R)-10-formyltetrahydrofolate</name>
        <dbReference type="ChEBI" id="CHEBI:195366"/>
    </ligand>
</feature>
<keyword evidence="2 4" id="KW-0808">Transferase</keyword>
<evidence type="ECO:0000256" key="1">
    <source>
        <dbReference type="ARBA" id="ARBA00005054"/>
    </source>
</evidence>
<gene>
    <name evidence="4" type="primary">purN</name>
    <name evidence="6" type="ORF">SAMN06295981_2025</name>
</gene>
<reference evidence="7" key="1">
    <citation type="submission" date="2017-04" db="EMBL/GenBank/DDBJ databases">
        <authorList>
            <person name="Varghese N."/>
            <person name="Submissions S."/>
        </authorList>
    </citation>
    <scope>NUCLEOTIDE SEQUENCE [LARGE SCALE GENOMIC DNA]</scope>
    <source>
        <strain evidence="7">VDS</strain>
    </source>
</reference>
<dbReference type="RefSeq" id="WP_205410443.1">
    <property type="nucleotide sequence ID" value="NZ_FXAR01000007.1"/>
</dbReference>
<sequence>MTSTLDPLNVVVLVSGSGTLLQSILDNQDDRYRVSLVIADVPCAALTRAEEAGVDTRVVELGADRAAWNVTLADVIEEGNPGIIVSAGFMKILGAGVLDRFGGRIINTHPALLPSFPGAHAVRDALAYGVKVTGSTVHYIDAGVDTGPIIAQEAVDVEPDDTESSLHERIKKIERQLIVSVLRSARIDETNRKVEFIHE</sequence>
<comment type="pathway">
    <text evidence="1 4">Purine metabolism; IMP biosynthesis via de novo pathway; N(2)-formyl-N(1)-(5-phospho-D-ribosyl)glycinamide from N(1)-(5-phospho-D-ribosyl)glycinamide (10-formyl THF route): step 1/1.</text>
</comment>